<dbReference type="InterPro" id="IPR036574">
    <property type="entry name" value="Scorpion_toxin-like_sf"/>
</dbReference>
<name>E4VP64_MESEU</name>
<dbReference type="CDD" id="cd23106">
    <property type="entry name" value="neurotoxins_LC_scorpion"/>
    <property type="match status" value="1"/>
</dbReference>
<sequence>MQVTFIAFITMIAFSMVYGDDAYPLKHSGIYYGCRDKSGAFCNDVCKLHLARRGNCYQPGPLAKMCRCFGIDNDNISFFAAMEKQCPKLRG</sequence>
<evidence type="ECO:0000256" key="2">
    <source>
        <dbReference type="ARBA" id="ARBA00022525"/>
    </source>
</evidence>
<dbReference type="InterPro" id="IPR002061">
    <property type="entry name" value="Scorpion_toxinL/defensin"/>
</dbReference>
<dbReference type="GO" id="GO:0005576">
    <property type="term" value="C:extracellular region"/>
    <property type="evidence" value="ECO:0007669"/>
    <property type="project" value="UniProtKB-SubCell"/>
</dbReference>
<evidence type="ECO:0000256" key="1">
    <source>
        <dbReference type="ARBA" id="ARBA00004613"/>
    </source>
</evidence>
<comment type="subcellular location">
    <subcellularLocation>
        <location evidence="1">Secreted</location>
    </subcellularLocation>
</comment>
<dbReference type="GO" id="GO:0019871">
    <property type="term" value="F:sodium channel inhibitor activity"/>
    <property type="evidence" value="ECO:0007669"/>
    <property type="project" value="InterPro"/>
</dbReference>
<evidence type="ECO:0000313" key="4">
    <source>
        <dbReference type="EMBL" id="ABR21081.1"/>
    </source>
</evidence>
<dbReference type="Gene3D" id="3.30.30.10">
    <property type="entry name" value="Knottin, scorpion toxin-like"/>
    <property type="match status" value="1"/>
</dbReference>
<protein>
    <submittedName>
        <fullName evidence="4">Venom lipolysis activating peptide beta subunit</fullName>
    </submittedName>
</protein>
<dbReference type="Pfam" id="PF00537">
    <property type="entry name" value="Toxin_3"/>
    <property type="match status" value="1"/>
</dbReference>
<dbReference type="AlphaFoldDB" id="E4VP64"/>
<dbReference type="EMBL" id="EF445106">
    <property type="protein sequence ID" value="ABR21081.1"/>
    <property type="molecule type" value="Genomic_DNA"/>
</dbReference>
<feature type="signal peptide" evidence="3">
    <location>
        <begin position="1"/>
        <end position="19"/>
    </location>
</feature>
<keyword evidence="3" id="KW-0732">Signal</keyword>
<accession>E4VP64</accession>
<reference evidence="4" key="1">
    <citation type="submission" date="2007-02" db="EMBL/GenBank/DDBJ databases">
        <title>Genomic organization of MevLAP-1beta, a venom lipolysis activating peptide beta-subunit from Mesobuthus eupeus.</title>
        <authorList>
            <person name="Zhu S."/>
            <person name="Gao B."/>
        </authorList>
    </citation>
    <scope>NUCLEOTIDE SEQUENCE</scope>
</reference>
<feature type="chain" id="PRO_5003191287" evidence="3">
    <location>
        <begin position="20"/>
        <end position="91"/>
    </location>
</feature>
<proteinExistence type="predicted"/>
<evidence type="ECO:0000256" key="3">
    <source>
        <dbReference type="SAM" id="SignalP"/>
    </source>
</evidence>
<organism evidence="4">
    <name type="scientific">Mesobuthus eupeus</name>
    <name type="common">Lesser Asian scorpion</name>
    <name type="synonym">Buthus eupeus</name>
    <dbReference type="NCBI Taxonomy" id="34648"/>
    <lineage>
        <taxon>Eukaryota</taxon>
        <taxon>Metazoa</taxon>
        <taxon>Ecdysozoa</taxon>
        <taxon>Arthropoda</taxon>
        <taxon>Chelicerata</taxon>
        <taxon>Arachnida</taxon>
        <taxon>Scorpiones</taxon>
        <taxon>Buthida</taxon>
        <taxon>Buthoidea</taxon>
        <taxon>Buthidae</taxon>
        <taxon>Mesobuthus</taxon>
    </lineage>
</organism>
<keyword evidence="2" id="KW-0964">Secreted</keyword>
<dbReference type="SUPFAM" id="SSF57095">
    <property type="entry name" value="Scorpion toxin-like"/>
    <property type="match status" value="1"/>
</dbReference>